<sequence length="332" mass="38248">MSEKWRAQVDQLWHPSILASMPSNDSLPESNDPVDYLIEKFWNGELPTPVEMRFVLHEATKILKSEPNILRLTAPFTVCGDIHGHFEDMLEIFKISGLPPYTRYLFLGDYVDRGPKSVEVIMLLCIFKIKYPDSFYMIRGNHESMSITQIYGFEREMQVKYRSEALYNEFEPLFNSFPLGAVINNSIFCIHGGLSPEGIDISSIEKIDRFTEIPVSGLFCELLWNDPIDEDISIAESQRKAGVRFGGLITNKFLEKNNFSLVVRAHQMMKEGYEYCQHEKVLTVFSSPNYEPRVGNKAGILVLDENLKRHLIKFKSAPPKESPWENLTNFVY</sequence>
<keyword evidence="2 4" id="KW-0378">Hydrolase</keyword>
<evidence type="ECO:0000256" key="2">
    <source>
        <dbReference type="ARBA" id="ARBA00022801"/>
    </source>
</evidence>
<evidence type="ECO:0000256" key="1">
    <source>
        <dbReference type="ARBA" id="ARBA00022723"/>
    </source>
</evidence>
<dbReference type="InterPro" id="IPR047129">
    <property type="entry name" value="PPA2-like"/>
</dbReference>
<keyword evidence="7" id="KW-1185">Reference proteome</keyword>
<keyword evidence="1" id="KW-0479">Metal-binding</keyword>
<dbReference type="SUPFAM" id="SSF56300">
    <property type="entry name" value="Metallo-dependent phosphatases"/>
    <property type="match status" value="1"/>
</dbReference>
<feature type="domain" description="Serine/threonine specific protein phosphatases" evidence="5">
    <location>
        <begin position="138"/>
        <end position="143"/>
    </location>
</feature>
<gene>
    <name evidence="6" type="ORF">M9Y10_041469</name>
</gene>
<accession>A0ABR2K7H8</accession>
<keyword evidence="3" id="KW-0464">Manganese</keyword>
<dbReference type="PRINTS" id="PR00114">
    <property type="entry name" value="STPHPHTASE"/>
</dbReference>
<comment type="catalytic activity">
    <reaction evidence="4">
        <text>O-phospho-L-threonyl-[protein] + H2O = L-threonyl-[protein] + phosphate</text>
        <dbReference type="Rhea" id="RHEA:47004"/>
        <dbReference type="Rhea" id="RHEA-COMP:11060"/>
        <dbReference type="Rhea" id="RHEA-COMP:11605"/>
        <dbReference type="ChEBI" id="CHEBI:15377"/>
        <dbReference type="ChEBI" id="CHEBI:30013"/>
        <dbReference type="ChEBI" id="CHEBI:43474"/>
        <dbReference type="ChEBI" id="CHEBI:61977"/>
        <dbReference type="EC" id="3.1.3.16"/>
    </reaction>
</comment>
<evidence type="ECO:0000259" key="5">
    <source>
        <dbReference type="PROSITE" id="PS00125"/>
    </source>
</evidence>
<comment type="caution">
    <text evidence="6">The sequence shown here is derived from an EMBL/GenBank/DDBJ whole genome shotgun (WGS) entry which is preliminary data.</text>
</comment>
<comment type="similarity">
    <text evidence="4">Belongs to the PPP phosphatase family.</text>
</comment>
<evidence type="ECO:0000313" key="6">
    <source>
        <dbReference type="EMBL" id="KAK8886010.1"/>
    </source>
</evidence>
<evidence type="ECO:0000313" key="7">
    <source>
        <dbReference type="Proteomes" id="UP001470230"/>
    </source>
</evidence>
<proteinExistence type="inferred from homology"/>
<dbReference type="Proteomes" id="UP001470230">
    <property type="component" value="Unassembled WGS sequence"/>
</dbReference>
<dbReference type="Pfam" id="PF00149">
    <property type="entry name" value="Metallophos"/>
    <property type="match status" value="1"/>
</dbReference>
<dbReference type="EC" id="3.1.3.16" evidence="4"/>
<dbReference type="PROSITE" id="PS00125">
    <property type="entry name" value="SER_THR_PHOSPHATASE"/>
    <property type="match status" value="1"/>
</dbReference>
<reference evidence="6 7" key="1">
    <citation type="submission" date="2024-04" db="EMBL/GenBank/DDBJ databases">
        <title>Tritrichomonas musculus Genome.</title>
        <authorList>
            <person name="Alves-Ferreira E."/>
            <person name="Grigg M."/>
            <person name="Lorenzi H."/>
            <person name="Galac M."/>
        </authorList>
    </citation>
    <scope>NUCLEOTIDE SEQUENCE [LARGE SCALE GENOMIC DNA]</scope>
    <source>
        <strain evidence="6 7">EAF2021</strain>
    </source>
</reference>
<protein>
    <recommendedName>
        <fullName evidence="4">Serine/threonine-protein phosphatase</fullName>
        <ecNumber evidence="4">3.1.3.16</ecNumber>
    </recommendedName>
</protein>
<name>A0ABR2K7H8_9EUKA</name>
<dbReference type="InterPro" id="IPR029052">
    <property type="entry name" value="Metallo-depent_PP-like"/>
</dbReference>
<dbReference type="EMBL" id="JAPFFF010000007">
    <property type="protein sequence ID" value="KAK8886010.1"/>
    <property type="molecule type" value="Genomic_DNA"/>
</dbReference>
<dbReference type="InterPro" id="IPR004843">
    <property type="entry name" value="Calcineurin-like_PHP"/>
</dbReference>
<dbReference type="Gene3D" id="3.60.21.10">
    <property type="match status" value="1"/>
</dbReference>
<organism evidence="6 7">
    <name type="scientific">Tritrichomonas musculus</name>
    <dbReference type="NCBI Taxonomy" id="1915356"/>
    <lineage>
        <taxon>Eukaryota</taxon>
        <taxon>Metamonada</taxon>
        <taxon>Parabasalia</taxon>
        <taxon>Tritrichomonadida</taxon>
        <taxon>Tritrichomonadidae</taxon>
        <taxon>Tritrichomonas</taxon>
    </lineage>
</organism>
<evidence type="ECO:0000256" key="4">
    <source>
        <dbReference type="RuleBase" id="RU004273"/>
    </source>
</evidence>
<evidence type="ECO:0000256" key="3">
    <source>
        <dbReference type="ARBA" id="ARBA00023211"/>
    </source>
</evidence>
<dbReference type="PANTHER" id="PTHR45619">
    <property type="entry name" value="SERINE/THREONINE-PROTEIN PHOSPHATASE PP2A-RELATED"/>
    <property type="match status" value="1"/>
</dbReference>
<dbReference type="SMART" id="SM00156">
    <property type="entry name" value="PP2Ac"/>
    <property type="match status" value="1"/>
</dbReference>
<dbReference type="InterPro" id="IPR006186">
    <property type="entry name" value="Ser/Thr-sp_prot-phosphatase"/>
</dbReference>